<evidence type="ECO:0000256" key="1">
    <source>
        <dbReference type="ARBA" id="ARBA00008791"/>
    </source>
</evidence>
<feature type="domain" description="UspA" evidence="2">
    <location>
        <begin position="6"/>
        <end position="143"/>
    </location>
</feature>
<organism evidence="3 4">
    <name type="scientific">Methanooceanicella nereidis</name>
    <dbReference type="NCBI Taxonomy" id="2052831"/>
    <lineage>
        <taxon>Archaea</taxon>
        <taxon>Methanobacteriati</taxon>
        <taxon>Methanobacteriota</taxon>
        <taxon>Stenosarchaea group</taxon>
        <taxon>Methanomicrobia</taxon>
        <taxon>Methanocellales</taxon>
        <taxon>Methanocellaceae</taxon>
        <taxon>Methanooceanicella</taxon>
    </lineage>
</organism>
<comment type="caution">
    <text evidence="3">The sequence shown here is derived from an EMBL/GenBank/DDBJ whole genome shotgun (WGS) entry which is preliminary data.</text>
</comment>
<proteinExistence type="inferred from homology"/>
<gene>
    <name evidence="3" type="ORF">CUJ83_04190</name>
</gene>
<dbReference type="InterPro" id="IPR006016">
    <property type="entry name" value="UspA"/>
</dbReference>
<sequence length="145" mass="16039">MQDIKYSKILVPTDGSDYSYFAGEHAVYLAKELGSKVYILNVVNTDMAFRTGIHYSEGLQALERSGNEATSKIRDICRENNVECEEIIMKGAPADTIIKVAEQLCVNCIVIGSIGMSAIERVLIGSVSEKVLRHAKCPVMLVRKR</sequence>
<dbReference type="PANTHER" id="PTHR46268">
    <property type="entry name" value="STRESS RESPONSE PROTEIN NHAX"/>
    <property type="match status" value="1"/>
</dbReference>
<keyword evidence="4" id="KW-1185">Reference proteome</keyword>
<dbReference type="PRINTS" id="PR01438">
    <property type="entry name" value="UNVRSLSTRESS"/>
</dbReference>
<dbReference type="PANTHER" id="PTHR46268:SF6">
    <property type="entry name" value="UNIVERSAL STRESS PROTEIN UP12"/>
    <property type="match status" value="1"/>
</dbReference>
<comment type="similarity">
    <text evidence="1">Belongs to the universal stress protein A family.</text>
</comment>
<dbReference type="CDD" id="cd00293">
    <property type="entry name" value="USP-like"/>
    <property type="match status" value="1"/>
</dbReference>
<dbReference type="InterPro" id="IPR006015">
    <property type="entry name" value="Universal_stress_UspA"/>
</dbReference>
<dbReference type="Proteomes" id="UP001320159">
    <property type="component" value="Unassembled WGS sequence"/>
</dbReference>
<dbReference type="AlphaFoldDB" id="A0AAP2W6E6"/>
<reference evidence="3 4" key="1">
    <citation type="submission" date="2017-11" db="EMBL/GenBank/DDBJ databases">
        <title>Isolation and Characterization of Family Methanocellaceae Species from Potential Methane Hydrate Area Offshore Southwestern Taiwan.</title>
        <authorList>
            <person name="Zhang W.-L."/>
            <person name="Chen W.-C."/>
            <person name="Lai M.-C."/>
            <person name="Chen S.-C."/>
        </authorList>
    </citation>
    <scope>NUCLEOTIDE SEQUENCE [LARGE SCALE GENOMIC DNA]</scope>
    <source>
        <strain evidence="3 4">CWC-04</strain>
    </source>
</reference>
<evidence type="ECO:0000313" key="4">
    <source>
        <dbReference type="Proteomes" id="UP001320159"/>
    </source>
</evidence>
<protein>
    <submittedName>
        <fullName evidence="3">Universal stress protein</fullName>
    </submittedName>
</protein>
<dbReference type="Pfam" id="PF00582">
    <property type="entry name" value="Usp"/>
    <property type="match status" value="1"/>
</dbReference>
<accession>A0AAP2W6E6</accession>
<dbReference type="EMBL" id="PGCK01000003">
    <property type="protein sequence ID" value="MCD1294194.1"/>
    <property type="molecule type" value="Genomic_DNA"/>
</dbReference>
<evidence type="ECO:0000259" key="2">
    <source>
        <dbReference type="Pfam" id="PF00582"/>
    </source>
</evidence>
<name>A0AAP2W6E6_9EURY</name>
<dbReference type="SUPFAM" id="SSF52402">
    <property type="entry name" value="Adenine nucleotide alpha hydrolases-like"/>
    <property type="match status" value="1"/>
</dbReference>
<dbReference type="Gene3D" id="3.40.50.620">
    <property type="entry name" value="HUPs"/>
    <property type="match status" value="1"/>
</dbReference>
<evidence type="ECO:0000313" key="3">
    <source>
        <dbReference type="EMBL" id="MCD1294194.1"/>
    </source>
</evidence>
<dbReference type="InterPro" id="IPR014729">
    <property type="entry name" value="Rossmann-like_a/b/a_fold"/>
</dbReference>